<keyword evidence="4" id="KW-0677">Repeat</keyword>
<feature type="compositionally biased region" description="Acidic residues" evidence="7">
    <location>
        <begin position="228"/>
        <end position="239"/>
    </location>
</feature>
<feature type="region of interest" description="Disordered" evidence="7">
    <location>
        <begin position="43"/>
        <end position="68"/>
    </location>
</feature>
<dbReference type="PROSITE" id="PS51147">
    <property type="entry name" value="PFTA"/>
    <property type="match status" value="2"/>
</dbReference>
<dbReference type="SUPFAM" id="SSF48439">
    <property type="entry name" value="Protein prenylyltransferase"/>
    <property type="match status" value="1"/>
</dbReference>
<gene>
    <name evidence="8" type="ORF">QTG54_005939</name>
</gene>
<dbReference type="GO" id="GO:0004663">
    <property type="term" value="F:Rab geranylgeranyltransferase activity"/>
    <property type="evidence" value="ECO:0007669"/>
    <property type="project" value="UniProtKB-UniRule"/>
</dbReference>
<evidence type="ECO:0000256" key="5">
    <source>
        <dbReference type="ARBA" id="ARBA00047658"/>
    </source>
</evidence>
<dbReference type="Proteomes" id="UP001224775">
    <property type="component" value="Unassembled WGS sequence"/>
</dbReference>
<dbReference type="PANTHER" id="PTHR11129:SF2">
    <property type="entry name" value="GERANYLGERANYL TRANSFERASE TYPE-2 SUBUNIT ALPHA"/>
    <property type="match status" value="1"/>
</dbReference>
<dbReference type="InterPro" id="IPR002088">
    <property type="entry name" value="Prenyl_trans_a"/>
</dbReference>
<dbReference type="GO" id="GO:0005968">
    <property type="term" value="C:Rab-protein geranylgeranyltransferase complex"/>
    <property type="evidence" value="ECO:0007669"/>
    <property type="project" value="TreeGrafter"/>
</dbReference>
<dbReference type="GO" id="GO:0097354">
    <property type="term" value="P:prenylation"/>
    <property type="evidence" value="ECO:0007669"/>
    <property type="project" value="UniProtKB-UniRule"/>
</dbReference>
<comment type="caution">
    <text evidence="8">The sequence shown here is derived from an EMBL/GenBank/DDBJ whole genome shotgun (WGS) entry which is preliminary data.</text>
</comment>
<dbReference type="Pfam" id="PF01239">
    <property type="entry name" value="PPTA"/>
    <property type="match status" value="2"/>
</dbReference>
<dbReference type="EC" id="2.5.1.60" evidence="6"/>
<comment type="similarity">
    <text evidence="1 6">Belongs to the protein prenyltransferase subunit alpha family.</text>
</comment>
<comment type="function">
    <text evidence="6">Catalyzes the transfer of a geranyl-geranyl moiety from geranyl-geranyl pyrophosphate to cysteines occuring in specific C-terminal amino acid sequences.</text>
</comment>
<feature type="region of interest" description="Disordered" evidence="7">
    <location>
        <begin position="220"/>
        <end position="242"/>
    </location>
</feature>
<organism evidence="8 9">
    <name type="scientific">Skeletonema marinoi</name>
    <dbReference type="NCBI Taxonomy" id="267567"/>
    <lineage>
        <taxon>Eukaryota</taxon>
        <taxon>Sar</taxon>
        <taxon>Stramenopiles</taxon>
        <taxon>Ochrophyta</taxon>
        <taxon>Bacillariophyta</taxon>
        <taxon>Coscinodiscophyceae</taxon>
        <taxon>Thalassiosirophycidae</taxon>
        <taxon>Thalassiosirales</taxon>
        <taxon>Skeletonemataceae</taxon>
        <taxon>Skeletonema</taxon>
        <taxon>Skeletonema marinoi-dohrnii complex</taxon>
    </lineage>
</organism>
<dbReference type="Gene3D" id="1.25.40.120">
    <property type="entry name" value="Protein prenylyltransferase"/>
    <property type="match status" value="2"/>
</dbReference>
<dbReference type="PANTHER" id="PTHR11129">
    <property type="entry name" value="PROTEIN FARNESYLTRANSFERASE ALPHA SUBUNIT/RAB GERANYLGERANYL TRANSFERASE ALPHA SUBUNIT"/>
    <property type="match status" value="1"/>
</dbReference>
<evidence type="ECO:0000256" key="3">
    <source>
        <dbReference type="ARBA" id="ARBA00022679"/>
    </source>
</evidence>
<protein>
    <recommendedName>
        <fullName evidence="6">Geranylgeranyl transferase type-2 subunit alpha</fullName>
        <ecNumber evidence="6">2.5.1.60</ecNumber>
    </recommendedName>
    <alternativeName>
        <fullName evidence="6">Geranylgeranyl transferase type II subunit alpha</fullName>
    </alternativeName>
</protein>
<keyword evidence="2 6" id="KW-0637">Prenyltransferase</keyword>
<evidence type="ECO:0000313" key="9">
    <source>
        <dbReference type="Proteomes" id="UP001224775"/>
    </source>
</evidence>
<sequence>MHGQKRAEYKARLLHPDTRAKLGSKAQQWNHLSEELLKQRRRLFSSPPPLSDIDTRGKANEGNAAAAAPSPEVLLALTEKMLSVNPDPSHLWNIRREMLVYLIQTAPPSAMNTTDDDQEGVDNDSSAKSSILDIEVELKLTAHCLQRNPKSYSAWFHRKWALVYFMNGSTSQQEHWTNMKSILQSELELCVQFLQLDERNFHCWNFRRFVVGLLGSSGGSDVTTTSENDGEVNNDDDEPTTTSAVDNFSGSWSAWMHQIEEEDKEVWMGPQISQNACRAVGMSTGSKDGSSDAIKSTTPLSKRELEKIIMNEWDFSTAKIQDNFSNGSAFHYRSKLLPLVLEFRSSGDSASSPSEAYEAISLARDEWDAILLDAIFTEPDDQTIWFYHRFIVTWARRNTVVVDGADAEVTEEFEGLLYDMVDSIQELIDVEKEDSFEGNTQDRHESKGAKCKWAYLGMHLVLSTLLEFKSNEVDDEDKIELRERTKECLDELMRIDPDRRERYQILESKLYR</sequence>
<keyword evidence="9" id="KW-1185">Reference proteome</keyword>
<dbReference type="AlphaFoldDB" id="A0AAD8YBQ9"/>
<evidence type="ECO:0000256" key="2">
    <source>
        <dbReference type="ARBA" id="ARBA00022602"/>
    </source>
</evidence>
<evidence type="ECO:0000256" key="7">
    <source>
        <dbReference type="SAM" id="MobiDB-lite"/>
    </source>
</evidence>
<name>A0AAD8YBQ9_9STRA</name>
<keyword evidence="3 6" id="KW-0808">Transferase</keyword>
<dbReference type="EMBL" id="JATAAI010000009">
    <property type="protein sequence ID" value="KAK1743318.1"/>
    <property type="molecule type" value="Genomic_DNA"/>
</dbReference>
<evidence type="ECO:0000256" key="6">
    <source>
        <dbReference type="RuleBase" id="RU367120"/>
    </source>
</evidence>
<evidence type="ECO:0000256" key="4">
    <source>
        <dbReference type="ARBA" id="ARBA00022737"/>
    </source>
</evidence>
<evidence type="ECO:0000256" key="1">
    <source>
        <dbReference type="ARBA" id="ARBA00006734"/>
    </source>
</evidence>
<comment type="catalytic activity">
    <reaction evidence="5 6">
        <text>geranylgeranyl diphosphate + L-cysteinyl-[protein] = S-geranylgeranyl-L-cysteinyl-[protein] + diphosphate</text>
        <dbReference type="Rhea" id="RHEA:21240"/>
        <dbReference type="Rhea" id="RHEA-COMP:10131"/>
        <dbReference type="Rhea" id="RHEA-COMP:11537"/>
        <dbReference type="ChEBI" id="CHEBI:29950"/>
        <dbReference type="ChEBI" id="CHEBI:33019"/>
        <dbReference type="ChEBI" id="CHEBI:57533"/>
        <dbReference type="ChEBI" id="CHEBI:86021"/>
        <dbReference type="EC" id="2.5.1.60"/>
    </reaction>
</comment>
<proteinExistence type="inferred from homology"/>
<evidence type="ECO:0000313" key="8">
    <source>
        <dbReference type="EMBL" id="KAK1743318.1"/>
    </source>
</evidence>
<accession>A0AAD8YBQ9</accession>
<reference evidence="8" key="1">
    <citation type="submission" date="2023-06" db="EMBL/GenBank/DDBJ databases">
        <title>Survivors Of The Sea: Transcriptome response of Skeletonema marinoi to long-term dormancy.</title>
        <authorList>
            <person name="Pinder M.I.M."/>
            <person name="Kourtchenko O."/>
            <person name="Robertson E.K."/>
            <person name="Larsson T."/>
            <person name="Maumus F."/>
            <person name="Osuna-Cruz C.M."/>
            <person name="Vancaester E."/>
            <person name="Stenow R."/>
            <person name="Vandepoele K."/>
            <person name="Ploug H."/>
            <person name="Bruchert V."/>
            <person name="Godhe A."/>
            <person name="Topel M."/>
        </authorList>
    </citation>
    <scope>NUCLEOTIDE SEQUENCE</scope>
    <source>
        <strain evidence="8">R05AC</strain>
    </source>
</reference>